<evidence type="ECO:0000256" key="1">
    <source>
        <dbReference type="ARBA" id="ARBA00004567"/>
    </source>
</evidence>
<dbReference type="GO" id="GO:0008139">
    <property type="term" value="F:nuclear localization sequence binding"/>
    <property type="evidence" value="ECO:0007669"/>
    <property type="project" value="TreeGrafter"/>
</dbReference>
<keyword evidence="11" id="KW-1185">Reference proteome</keyword>
<sequence length="117" mass="13757">MNLDEIVFIRHKEVTVYPDDELKPPLGEGLNRKAQVTLDKVWPIDKAQRQPITDPERLLAMNYEDKLEKASIKLGARFVEYRPETGSWVFKVDHFSKYGWMTRMRKMWGLLDCKDGS</sequence>
<proteinExistence type="inferred from homology"/>
<dbReference type="InterPro" id="IPR007230">
    <property type="entry name" value="Nup98_auto-Pept-S59_dom"/>
</dbReference>
<evidence type="ECO:0000256" key="3">
    <source>
        <dbReference type="ARBA" id="ARBA00022448"/>
    </source>
</evidence>
<dbReference type="SUPFAM" id="SSF82215">
    <property type="entry name" value="C-terminal autoproteolytic domain of nucleoporin nup98"/>
    <property type="match status" value="1"/>
</dbReference>
<dbReference type="GO" id="GO:0003723">
    <property type="term" value="F:RNA binding"/>
    <property type="evidence" value="ECO:0007669"/>
    <property type="project" value="TreeGrafter"/>
</dbReference>
<name>A0A7T8HIC7_CALRO</name>
<comment type="subcellular location">
    <subcellularLocation>
        <location evidence="1">Nucleus</location>
        <location evidence="1">Nuclear pore complex</location>
    </subcellularLocation>
</comment>
<accession>A0A7T8HIC7</accession>
<dbReference type="OrthoDB" id="6357689at2759"/>
<feature type="domain" description="Peptidase S59" evidence="9">
    <location>
        <begin position="1"/>
        <end position="95"/>
    </location>
</feature>
<dbReference type="Proteomes" id="UP000595437">
    <property type="component" value="Chromosome 7"/>
</dbReference>
<dbReference type="Gene3D" id="3.30.1610.10">
    <property type="entry name" value="Peptidase S59, nucleoporin"/>
    <property type="match status" value="1"/>
</dbReference>
<dbReference type="EMBL" id="CP045896">
    <property type="protein sequence ID" value="QQP50556.1"/>
    <property type="molecule type" value="Genomic_DNA"/>
</dbReference>
<evidence type="ECO:0000256" key="8">
    <source>
        <dbReference type="ARBA" id="ARBA00023242"/>
    </source>
</evidence>
<keyword evidence="5" id="KW-0653">Protein transport</keyword>
<protein>
    <submittedName>
        <fullName evidence="10">Nucleoporin 98kDa</fullName>
    </submittedName>
</protein>
<evidence type="ECO:0000256" key="2">
    <source>
        <dbReference type="ARBA" id="ARBA00008926"/>
    </source>
</evidence>
<dbReference type="GO" id="GO:0044614">
    <property type="term" value="C:nuclear pore cytoplasmic filaments"/>
    <property type="evidence" value="ECO:0007669"/>
    <property type="project" value="TreeGrafter"/>
</dbReference>
<evidence type="ECO:0000256" key="4">
    <source>
        <dbReference type="ARBA" id="ARBA00022816"/>
    </source>
</evidence>
<dbReference type="InterPro" id="IPR036903">
    <property type="entry name" value="Nup98_auto-Pept-S59_dom_sf"/>
</dbReference>
<evidence type="ECO:0000256" key="5">
    <source>
        <dbReference type="ARBA" id="ARBA00022927"/>
    </source>
</evidence>
<keyword evidence="6" id="KW-0811">Translocation</keyword>
<dbReference type="GO" id="GO:0006405">
    <property type="term" value="P:RNA export from nucleus"/>
    <property type="evidence" value="ECO:0007669"/>
    <property type="project" value="TreeGrafter"/>
</dbReference>
<reference evidence="11" key="1">
    <citation type="submission" date="2021-01" db="EMBL/GenBank/DDBJ databases">
        <title>Caligus Genome Assembly.</title>
        <authorList>
            <person name="Gallardo-Escarate C."/>
        </authorList>
    </citation>
    <scope>NUCLEOTIDE SEQUENCE [LARGE SCALE GENOMIC DNA]</scope>
</reference>
<dbReference type="AlphaFoldDB" id="A0A7T8HIC7"/>
<dbReference type="PROSITE" id="PS51434">
    <property type="entry name" value="NUP_C"/>
    <property type="match status" value="1"/>
</dbReference>
<evidence type="ECO:0000313" key="11">
    <source>
        <dbReference type="Proteomes" id="UP000595437"/>
    </source>
</evidence>
<keyword evidence="3" id="KW-0813">Transport</keyword>
<gene>
    <name evidence="10" type="ORF">FKW44_011589</name>
</gene>
<dbReference type="GO" id="GO:0006606">
    <property type="term" value="P:protein import into nucleus"/>
    <property type="evidence" value="ECO:0007669"/>
    <property type="project" value="TreeGrafter"/>
</dbReference>
<dbReference type="Pfam" id="PF04096">
    <property type="entry name" value="Nucleoporin2"/>
    <property type="match status" value="1"/>
</dbReference>
<evidence type="ECO:0000259" key="9">
    <source>
        <dbReference type="PROSITE" id="PS51434"/>
    </source>
</evidence>
<evidence type="ECO:0000256" key="6">
    <source>
        <dbReference type="ARBA" id="ARBA00023010"/>
    </source>
</evidence>
<dbReference type="GO" id="GO:0034398">
    <property type="term" value="P:telomere tethering at nuclear periphery"/>
    <property type="evidence" value="ECO:0007669"/>
    <property type="project" value="TreeGrafter"/>
</dbReference>
<keyword evidence="7" id="KW-0906">Nuclear pore complex</keyword>
<keyword evidence="4" id="KW-0509">mRNA transport</keyword>
<organism evidence="10 11">
    <name type="scientific">Caligus rogercresseyi</name>
    <name type="common">Sea louse</name>
    <dbReference type="NCBI Taxonomy" id="217165"/>
    <lineage>
        <taxon>Eukaryota</taxon>
        <taxon>Metazoa</taxon>
        <taxon>Ecdysozoa</taxon>
        <taxon>Arthropoda</taxon>
        <taxon>Crustacea</taxon>
        <taxon>Multicrustacea</taxon>
        <taxon>Hexanauplia</taxon>
        <taxon>Copepoda</taxon>
        <taxon>Siphonostomatoida</taxon>
        <taxon>Caligidae</taxon>
        <taxon>Caligus</taxon>
    </lineage>
</organism>
<evidence type="ECO:0000256" key="7">
    <source>
        <dbReference type="ARBA" id="ARBA00023132"/>
    </source>
</evidence>
<dbReference type="GO" id="GO:0051028">
    <property type="term" value="P:mRNA transport"/>
    <property type="evidence" value="ECO:0007669"/>
    <property type="project" value="UniProtKB-KW"/>
</dbReference>
<dbReference type="GO" id="GO:0000973">
    <property type="term" value="P:post-transcriptional tethering of RNA polymerase II gene DNA at nuclear periphery"/>
    <property type="evidence" value="ECO:0007669"/>
    <property type="project" value="TreeGrafter"/>
</dbReference>
<dbReference type="GO" id="GO:0017056">
    <property type="term" value="F:structural constituent of nuclear pore"/>
    <property type="evidence" value="ECO:0007669"/>
    <property type="project" value="InterPro"/>
</dbReference>
<evidence type="ECO:0000313" key="10">
    <source>
        <dbReference type="EMBL" id="QQP50556.1"/>
    </source>
</evidence>
<keyword evidence="8" id="KW-0539">Nucleus</keyword>
<dbReference type="PANTHER" id="PTHR23198:SF6">
    <property type="entry name" value="NUCLEAR PORE COMPLEX PROTEIN NUP98-NUP96"/>
    <property type="match status" value="1"/>
</dbReference>
<comment type="similarity">
    <text evidence="2">Belongs to the nucleoporin GLFG family.</text>
</comment>
<dbReference type="InterPro" id="IPR037665">
    <property type="entry name" value="Nucleoporin_S59-like"/>
</dbReference>
<dbReference type="PANTHER" id="PTHR23198">
    <property type="entry name" value="NUCLEOPORIN"/>
    <property type="match status" value="1"/>
</dbReference>